<dbReference type="Proteomes" id="UP000241507">
    <property type="component" value="Chromosome"/>
</dbReference>
<dbReference type="GO" id="GO:1901135">
    <property type="term" value="P:carbohydrate derivative metabolic process"/>
    <property type="evidence" value="ECO:0007669"/>
    <property type="project" value="InterPro"/>
</dbReference>
<dbReference type="SUPFAM" id="SSF53697">
    <property type="entry name" value="SIS domain"/>
    <property type="match status" value="1"/>
</dbReference>
<sequence length="379" mass="42642">MEMQFADYTYHTQKEIFDQPLIWKRVYESLKFEEAKIKDFLNPILELKNLRIILTGAGSSAFIGESVQGIIQESTQLCTEAKATTDLITHPQNHFLRNIPTLLVSFARSGNSPESVETVNLADKYCDTVFYLNITCNKDGELANFANDNPEKSYNIILPEETHDKSLAMTSSFTSMLLTSILLLNSKQLESWKSSLEDLCKHTQELLNQSGKLEEIIAKDFKRVVFLGSGPMLGIARECHLKLQELTDGQLICKHDSFLGFRHGPKAVADENTLIVYLLSNHNHVLKYEKDLIEDVDKDPRKIQAICYGNGEEPISDNLALHLSSEQLSTNPFYLVSAALIGQLMGFFAALKYNLNPDNPSRTGAISRVVQGVNIYRES</sequence>
<dbReference type="PROSITE" id="PS51464">
    <property type="entry name" value="SIS"/>
    <property type="match status" value="2"/>
</dbReference>
<dbReference type="RefSeq" id="WP_107013886.1">
    <property type="nucleotide sequence ID" value="NZ_CP028136.1"/>
</dbReference>
<gene>
    <name evidence="3" type="ORF">C7S20_18710</name>
</gene>
<dbReference type="KEGG" id="grs:C7S20_18710"/>
<dbReference type="OrthoDB" id="9779207at2"/>
<dbReference type="InterPro" id="IPR035466">
    <property type="entry name" value="GlmS/AgaS_SIS"/>
</dbReference>
<dbReference type="InterPro" id="IPR001347">
    <property type="entry name" value="SIS_dom"/>
</dbReference>
<evidence type="ECO:0000256" key="1">
    <source>
        <dbReference type="ARBA" id="ARBA00022737"/>
    </source>
</evidence>
<protein>
    <submittedName>
        <fullName evidence="3">Sugar isomerase</fullName>
    </submittedName>
</protein>
<organism evidence="3 4">
    <name type="scientific">Christiangramia fulva</name>
    <dbReference type="NCBI Taxonomy" id="2126553"/>
    <lineage>
        <taxon>Bacteria</taxon>
        <taxon>Pseudomonadati</taxon>
        <taxon>Bacteroidota</taxon>
        <taxon>Flavobacteriia</taxon>
        <taxon>Flavobacteriales</taxon>
        <taxon>Flavobacteriaceae</taxon>
        <taxon>Christiangramia</taxon>
    </lineage>
</organism>
<dbReference type="GO" id="GO:0016853">
    <property type="term" value="F:isomerase activity"/>
    <property type="evidence" value="ECO:0007669"/>
    <property type="project" value="UniProtKB-KW"/>
</dbReference>
<keyword evidence="1" id="KW-0677">Repeat</keyword>
<feature type="domain" description="SIS" evidence="2">
    <location>
        <begin position="41"/>
        <end position="194"/>
    </location>
</feature>
<dbReference type="Gene3D" id="3.40.50.10490">
    <property type="entry name" value="Glucose-6-phosphate isomerase like protein, domain 1"/>
    <property type="match status" value="2"/>
</dbReference>
<keyword evidence="3" id="KW-0413">Isomerase</keyword>
<dbReference type="AlphaFoldDB" id="A0A2R3ZA26"/>
<evidence type="ECO:0000313" key="3">
    <source>
        <dbReference type="EMBL" id="AVR47117.1"/>
    </source>
</evidence>
<dbReference type="CDD" id="cd05008">
    <property type="entry name" value="SIS_GlmS_GlmD_1"/>
    <property type="match status" value="1"/>
</dbReference>
<dbReference type="GO" id="GO:0097367">
    <property type="term" value="F:carbohydrate derivative binding"/>
    <property type="evidence" value="ECO:0007669"/>
    <property type="project" value="InterPro"/>
</dbReference>
<feature type="domain" description="SIS" evidence="2">
    <location>
        <begin position="213"/>
        <end position="360"/>
    </location>
</feature>
<keyword evidence="4" id="KW-1185">Reference proteome</keyword>
<dbReference type="Pfam" id="PF01380">
    <property type="entry name" value="SIS"/>
    <property type="match status" value="1"/>
</dbReference>
<evidence type="ECO:0000313" key="4">
    <source>
        <dbReference type="Proteomes" id="UP000241507"/>
    </source>
</evidence>
<evidence type="ECO:0000259" key="2">
    <source>
        <dbReference type="PROSITE" id="PS51464"/>
    </source>
</evidence>
<dbReference type="PANTHER" id="PTHR10937:SF4">
    <property type="entry name" value="GLUCOSAMINE-6-PHOSPHATE DEAMINASE"/>
    <property type="match status" value="1"/>
</dbReference>
<reference evidence="4" key="1">
    <citation type="submission" date="2018-03" db="EMBL/GenBank/DDBJ databases">
        <title>Gramella fulva sp. nov., isolated from a dry surface of tidal flat.</title>
        <authorList>
            <person name="Hwang S.H."/>
            <person name="Hwang W.M."/>
            <person name="Kang K."/>
            <person name="Ahn T.-Y."/>
        </authorList>
    </citation>
    <scope>NUCLEOTIDE SEQUENCE [LARGE SCALE GENOMIC DNA]</scope>
    <source>
        <strain evidence="4">SH35</strain>
    </source>
</reference>
<name>A0A2R3ZA26_9FLAO</name>
<dbReference type="EMBL" id="CP028136">
    <property type="protein sequence ID" value="AVR47117.1"/>
    <property type="molecule type" value="Genomic_DNA"/>
</dbReference>
<accession>A0A2R3ZA26</accession>
<dbReference type="PANTHER" id="PTHR10937">
    <property type="entry name" value="GLUCOSAMINE--FRUCTOSE-6-PHOSPHATE AMINOTRANSFERASE, ISOMERIZING"/>
    <property type="match status" value="1"/>
</dbReference>
<dbReference type="InterPro" id="IPR046348">
    <property type="entry name" value="SIS_dom_sf"/>
</dbReference>
<proteinExistence type="predicted"/>